<sequence>MVNPRLKSEKILADLQYNFQDFTIDHFIKWIGELKSRRILSYPLNMSAGLFGAWLTDDEEPNEYIFYRADVPPMHQIHIQLHELAHFLLGHPTLHITRELLAAALRGEGELPFNELARLRSTLKPEDSRSIREVESEILASVIQEQIIRHSQLDQLTRGISSDKNIANYLKDLGMI</sequence>
<organism evidence="1 2">
    <name type="scientific">Bellilinea caldifistulae</name>
    <dbReference type="NCBI Taxonomy" id="360411"/>
    <lineage>
        <taxon>Bacteria</taxon>
        <taxon>Bacillati</taxon>
        <taxon>Chloroflexota</taxon>
        <taxon>Anaerolineae</taxon>
        <taxon>Anaerolineales</taxon>
        <taxon>Anaerolineaceae</taxon>
        <taxon>Bellilinea</taxon>
    </lineage>
</organism>
<evidence type="ECO:0008006" key="3">
    <source>
        <dbReference type="Google" id="ProtNLM"/>
    </source>
</evidence>
<dbReference type="AlphaFoldDB" id="A0A0P6X740"/>
<dbReference type="EMBL" id="LGHJ01000008">
    <property type="protein sequence ID" value="KPL77747.1"/>
    <property type="molecule type" value="Genomic_DNA"/>
</dbReference>
<dbReference type="Proteomes" id="UP000050514">
    <property type="component" value="Unassembled WGS sequence"/>
</dbReference>
<gene>
    <name evidence="1" type="ORF">AC812_02555</name>
</gene>
<keyword evidence="2" id="KW-1185">Reference proteome</keyword>
<evidence type="ECO:0000313" key="1">
    <source>
        <dbReference type="EMBL" id="KPL77747.1"/>
    </source>
</evidence>
<dbReference type="STRING" id="360411.AC812_02555"/>
<evidence type="ECO:0000313" key="2">
    <source>
        <dbReference type="Proteomes" id="UP000050514"/>
    </source>
</evidence>
<proteinExistence type="predicted"/>
<reference evidence="1 2" key="1">
    <citation type="submission" date="2015-07" db="EMBL/GenBank/DDBJ databases">
        <title>Draft genome of Bellilinea caldifistulae DSM 17877.</title>
        <authorList>
            <person name="Hemp J."/>
            <person name="Ward L.M."/>
            <person name="Pace L.A."/>
            <person name="Fischer W.W."/>
        </authorList>
    </citation>
    <scope>NUCLEOTIDE SEQUENCE [LARGE SCALE GENOMIC DNA]</scope>
    <source>
        <strain evidence="1 2">GOMI-1</strain>
    </source>
</reference>
<accession>A0A0P6X740</accession>
<protein>
    <recommendedName>
        <fullName evidence="3">IrrE N-terminal-like domain-containing protein</fullName>
    </recommendedName>
</protein>
<name>A0A0P6X740_9CHLR</name>
<comment type="caution">
    <text evidence="1">The sequence shown here is derived from an EMBL/GenBank/DDBJ whole genome shotgun (WGS) entry which is preliminary data.</text>
</comment>